<sequence length="179" mass="20185">MTRLSIFDKRDLFEVIHPDYPGERLVACRNPRRAKKQSQKRQSLLASTDVELDRLVISIDGESQPLRGKDRIVLGVNRVNDRFKMAKHFEPAIKDDSLTYRRRKDAITAETLLDRIYVLRRYLDDQTLASEEVSPPMSPLQTSSGSFVTLLPIFTSGLFISVARSAFAAMSSYGCSATG</sequence>
<keyword evidence="2" id="KW-1185">Reference proteome</keyword>
<evidence type="ECO:0000313" key="1">
    <source>
        <dbReference type="EMBL" id="SHE44166.1"/>
    </source>
</evidence>
<dbReference type="AlphaFoldDB" id="A0A1M4TI99"/>
<accession>A0A1M4TI99</accession>
<dbReference type="EMBL" id="FQUL01000005">
    <property type="protein sequence ID" value="SHE44166.1"/>
    <property type="molecule type" value="Genomic_DNA"/>
</dbReference>
<proteinExistence type="predicted"/>
<reference evidence="2" key="1">
    <citation type="submission" date="2016-11" db="EMBL/GenBank/DDBJ databases">
        <authorList>
            <person name="Varghese N."/>
            <person name="Submissions S."/>
        </authorList>
    </citation>
    <scope>NUCLEOTIDE SEQUENCE [LARGE SCALE GENOMIC DNA]</scope>
    <source>
        <strain evidence="2">DSM 19514</strain>
    </source>
</reference>
<dbReference type="RefSeq" id="WP_072788658.1">
    <property type="nucleotide sequence ID" value="NZ_FQUL01000005.1"/>
</dbReference>
<organism evidence="1 2">
    <name type="scientific">Ferrithrix thermotolerans DSM 19514</name>
    <dbReference type="NCBI Taxonomy" id="1121881"/>
    <lineage>
        <taxon>Bacteria</taxon>
        <taxon>Bacillati</taxon>
        <taxon>Actinomycetota</taxon>
        <taxon>Acidimicrobiia</taxon>
        <taxon>Acidimicrobiales</taxon>
        <taxon>Acidimicrobiaceae</taxon>
        <taxon>Ferrithrix</taxon>
    </lineage>
</organism>
<dbReference type="OrthoDB" id="4654529at2"/>
<name>A0A1M4TI99_9ACTN</name>
<dbReference type="Proteomes" id="UP000184295">
    <property type="component" value="Unassembled WGS sequence"/>
</dbReference>
<evidence type="ECO:0000313" key="2">
    <source>
        <dbReference type="Proteomes" id="UP000184295"/>
    </source>
</evidence>
<protein>
    <submittedName>
        <fullName evidence="1">Uncharacterized protein</fullName>
    </submittedName>
</protein>
<gene>
    <name evidence="1" type="ORF">SAMN02745225_00628</name>
</gene>
<dbReference type="STRING" id="1121881.SAMN02745225_00628"/>